<dbReference type="InterPro" id="IPR026444">
    <property type="entry name" value="Secre_tail"/>
</dbReference>
<evidence type="ECO:0000256" key="2">
    <source>
        <dbReference type="SAM" id="SignalP"/>
    </source>
</evidence>
<accession>A0A552VAI0</accession>
<reference evidence="4 5" key="1">
    <citation type="submission" date="2019-07" db="EMBL/GenBank/DDBJ databases">
        <title>Flavobacterium sp. nov., isolated from glacier ice.</title>
        <authorList>
            <person name="Liu Q."/>
            <person name="Xin Y.-H."/>
        </authorList>
    </citation>
    <scope>NUCLEOTIDE SEQUENCE [LARGE SCALE GENOMIC DNA]</scope>
    <source>
        <strain evidence="4 5">ZT4R6</strain>
    </source>
</reference>
<keyword evidence="1 2" id="KW-0732">Signal</keyword>
<keyword evidence="5" id="KW-1185">Reference proteome</keyword>
<protein>
    <submittedName>
        <fullName evidence="4">T9SS type A sorting domain-containing protein</fullName>
    </submittedName>
</protein>
<evidence type="ECO:0000259" key="3">
    <source>
        <dbReference type="Pfam" id="PF18962"/>
    </source>
</evidence>
<dbReference type="NCBIfam" id="TIGR04183">
    <property type="entry name" value="Por_Secre_tail"/>
    <property type="match status" value="1"/>
</dbReference>
<dbReference type="Proteomes" id="UP000320643">
    <property type="component" value="Unassembled WGS sequence"/>
</dbReference>
<feature type="domain" description="Secretion system C-terminal sorting" evidence="3">
    <location>
        <begin position="255"/>
        <end position="324"/>
    </location>
</feature>
<feature type="chain" id="PRO_5022162075" evidence="2">
    <location>
        <begin position="17"/>
        <end position="326"/>
    </location>
</feature>
<evidence type="ECO:0000313" key="5">
    <source>
        <dbReference type="Proteomes" id="UP000320643"/>
    </source>
</evidence>
<name>A0A552VAI0_9FLAO</name>
<dbReference type="OrthoDB" id="866189at2"/>
<dbReference type="RefSeq" id="WP_143371713.1">
    <property type="nucleotide sequence ID" value="NZ_VJVZ01000001.1"/>
</dbReference>
<evidence type="ECO:0000256" key="1">
    <source>
        <dbReference type="ARBA" id="ARBA00022729"/>
    </source>
</evidence>
<gene>
    <name evidence="4" type="ORF">FMM05_02260</name>
</gene>
<comment type="caution">
    <text evidence="4">The sequence shown here is derived from an EMBL/GenBank/DDBJ whole genome shotgun (WGS) entry which is preliminary data.</text>
</comment>
<organism evidence="4 5">
    <name type="scientific">Flavobacterium zepuense</name>
    <dbReference type="NCBI Taxonomy" id="2593302"/>
    <lineage>
        <taxon>Bacteria</taxon>
        <taxon>Pseudomonadati</taxon>
        <taxon>Bacteroidota</taxon>
        <taxon>Flavobacteriia</taxon>
        <taxon>Flavobacteriales</taxon>
        <taxon>Flavobacteriaceae</taxon>
        <taxon>Flavobacterium</taxon>
    </lineage>
</organism>
<proteinExistence type="predicted"/>
<dbReference type="EMBL" id="VJVZ01000001">
    <property type="protein sequence ID" value="TRW27485.1"/>
    <property type="molecule type" value="Genomic_DNA"/>
</dbReference>
<feature type="signal peptide" evidence="2">
    <location>
        <begin position="1"/>
        <end position="16"/>
    </location>
</feature>
<dbReference type="Pfam" id="PF18962">
    <property type="entry name" value="Por_Secre_tail"/>
    <property type="match status" value="1"/>
</dbReference>
<sequence length="326" mass="34536">MRQLLFILLASATASAQLSYPPDADTAGTTAIPQDSNTFVAWATEVTVQRGYVQISDPTIEFEGSNMATYGTPDDAIGIPGSGALSLGDAGTAIATFAAPITNGDGFDFAVFENGSNTFLELAFVEVSSDGVNYFRFPAHSETQTNTSLGGFGLLDARNLNNLAGKYRVGYGTPFDLSDVPDNALLNKNQVTHIKIVDVVGSLDPAYATYDSLGNKVNDPYPTPFNTSGFDLTGIGVINEGVLAVKEVEGMQLSVYPIPASTVLNIKTNLTDTVYVTIYDVASRLVYSAQMQGSTQIDLTAFTAGVYFVHSTANGKTAVKQIVVNR</sequence>
<dbReference type="AlphaFoldDB" id="A0A552VAI0"/>
<evidence type="ECO:0000313" key="4">
    <source>
        <dbReference type="EMBL" id="TRW27485.1"/>
    </source>
</evidence>